<gene>
    <name evidence="9" type="ORF">S12H4_23656</name>
</gene>
<evidence type="ECO:0000256" key="4">
    <source>
        <dbReference type="ARBA" id="ARBA00022723"/>
    </source>
</evidence>
<dbReference type="Gene3D" id="3.20.20.540">
    <property type="entry name" value="Radical SAM ThiC family, central domain"/>
    <property type="match status" value="1"/>
</dbReference>
<evidence type="ECO:0008006" key="10">
    <source>
        <dbReference type="Google" id="ProtNLM"/>
    </source>
</evidence>
<dbReference type="EMBL" id="BARW01012619">
    <property type="protein sequence ID" value="GAI72945.1"/>
    <property type="molecule type" value="Genomic_DNA"/>
</dbReference>
<proteinExistence type="predicted"/>
<dbReference type="Pfam" id="PF01964">
    <property type="entry name" value="ThiC_Rad_SAM"/>
    <property type="match status" value="1"/>
</dbReference>
<keyword evidence="3" id="KW-0949">S-adenosyl-L-methionine</keyword>
<evidence type="ECO:0000256" key="6">
    <source>
        <dbReference type="ARBA" id="ARBA00023004"/>
    </source>
</evidence>
<dbReference type="InterPro" id="IPR038521">
    <property type="entry name" value="ThiC/Bza_core_dom"/>
</dbReference>
<evidence type="ECO:0000256" key="8">
    <source>
        <dbReference type="ARBA" id="ARBA00023239"/>
    </source>
</evidence>
<accession>X1SBY5</accession>
<keyword evidence="6" id="KW-0408">Iron</keyword>
<comment type="cofactor">
    <cofactor evidence="1">
        <name>[4Fe-4S] cluster</name>
        <dbReference type="ChEBI" id="CHEBI:49883"/>
    </cofactor>
</comment>
<feature type="non-terminal residue" evidence="9">
    <location>
        <position position="131"/>
    </location>
</feature>
<keyword evidence="8" id="KW-0456">Lyase</keyword>
<dbReference type="PANTHER" id="PTHR30557:SF1">
    <property type="entry name" value="PHOSPHOMETHYLPYRIMIDINE SYNTHASE, CHLOROPLASTIC"/>
    <property type="match status" value="1"/>
</dbReference>
<keyword evidence="7" id="KW-0411">Iron-sulfur</keyword>
<keyword evidence="2" id="KW-0004">4Fe-4S</keyword>
<keyword evidence="4" id="KW-0479">Metal-binding</keyword>
<evidence type="ECO:0000256" key="2">
    <source>
        <dbReference type="ARBA" id="ARBA00022485"/>
    </source>
</evidence>
<dbReference type="GO" id="GO:0046872">
    <property type="term" value="F:metal ion binding"/>
    <property type="evidence" value="ECO:0007669"/>
    <property type="project" value="UniProtKB-KW"/>
</dbReference>
<keyword evidence="5" id="KW-0862">Zinc</keyword>
<organism evidence="9">
    <name type="scientific">marine sediment metagenome</name>
    <dbReference type="NCBI Taxonomy" id="412755"/>
    <lineage>
        <taxon>unclassified sequences</taxon>
        <taxon>metagenomes</taxon>
        <taxon>ecological metagenomes</taxon>
    </lineage>
</organism>
<sequence length="131" mass="14440">MTNMLQRIAKKEEVSVQYLKKGIKKGHIVLVKNRKHRITPIAIGHGLSTKVNANIGTSPDVANIRYELKKLEVAIKAGADTVMDLSTGGNVDRIRKTIVKASRVPIGTVPIYQVAIESQKKKRPFLKASVD</sequence>
<dbReference type="InterPro" id="IPR002817">
    <property type="entry name" value="ThiC/BzaA/B"/>
</dbReference>
<dbReference type="GO" id="GO:0009228">
    <property type="term" value="P:thiamine biosynthetic process"/>
    <property type="evidence" value="ECO:0007669"/>
    <property type="project" value="InterPro"/>
</dbReference>
<evidence type="ECO:0000256" key="7">
    <source>
        <dbReference type="ARBA" id="ARBA00023014"/>
    </source>
</evidence>
<evidence type="ECO:0000256" key="5">
    <source>
        <dbReference type="ARBA" id="ARBA00022833"/>
    </source>
</evidence>
<evidence type="ECO:0000256" key="3">
    <source>
        <dbReference type="ARBA" id="ARBA00022691"/>
    </source>
</evidence>
<name>X1SBY5_9ZZZZ</name>
<dbReference type="PANTHER" id="PTHR30557">
    <property type="entry name" value="THIAMINE BIOSYNTHESIS PROTEIN THIC"/>
    <property type="match status" value="1"/>
</dbReference>
<protein>
    <recommendedName>
        <fullName evidence="10">Phosphomethylpyrimidine synthase</fullName>
    </recommendedName>
</protein>
<reference evidence="9" key="1">
    <citation type="journal article" date="2014" name="Front. Microbiol.">
        <title>High frequency of phylogenetically diverse reductive dehalogenase-homologous genes in deep subseafloor sedimentary metagenomes.</title>
        <authorList>
            <person name="Kawai M."/>
            <person name="Futagami T."/>
            <person name="Toyoda A."/>
            <person name="Takaki Y."/>
            <person name="Nishi S."/>
            <person name="Hori S."/>
            <person name="Arai W."/>
            <person name="Tsubouchi T."/>
            <person name="Morono Y."/>
            <person name="Uchiyama I."/>
            <person name="Ito T."/>
            <person name="Fujiyama A."/>
            <person name="Inagaki F."/>
            <person name="Takami H."/>
        </authorList>
    </citation>
    <scope>NUCLEOTIDE SEQUENCE</scope>
    <source>
        <strain evidence="9">Expedition CK06-06</strain>
    </source>
</reference>
<comment type="caution">
    <text evidence="9">The sequence shown here is derived from an EMBL/GenBank/DDBJ whole genome shotgun (WGS) entry which is preliminary data.</text>
</comment>
<dbReference type="GO" id="GO:0051539">
    <property type="term" value="F:4 iron, 4 sulfur cluster binding"/>
    <property type="evidence" value="ECO:0007669"/>
    <property type="project" value="UniProtKB-KW"/>
</dbReference>
<dbReference type="AlphaFoldDB" id="X1SBY5"/>
<evidence type="ECO:0000256" key="1">
    <source>
        <dbReference type="ARBA" id="ARBA00001966"/>
    </source>
</evidence>
<evidence type="ECO:0000313" key="9">
    <source>
        <dbReference type="EMBL" id="GAI72945.1"/>
    </source>
</evidence>
<dbReference type="GO" id="GO:0016829">
    <property type="term" value="F:lyase activity"/>
    <property type="evidence" value="ECO:0007669"/>
    <property type="project" value="UniProtKB-KW"/>
</dbReference>